<dbReference type="Proteomes" id="UP000283387">
    <property type="component" value="Unassembled WGS sequence"/>
</dbReference>
<dbReference type="Pfam" id="PF00932">
    <property type="entry name" value="LTD"/>
    <property type="match status" value="2"/>
</dbReference>
<feature type="domain" description="LTD" evidence="2">
    <location>
        <begin position="915"/>
        <end position="1042"/>
    </location>
</feature>
<keyword evidence="4" id="KW-1185">Reference proteome</keyword>
<dbReference type="PROSITE" id="PS51841">
    <property type="entry name" value="LTD"/>
    <property type="match status" value="2"/>
</dbReference>
<dbReference type="InterPro" id="IPR059177">
    <property type="entry name" value="GH29D-like_dom"/>
</dbReference>
<dbReference type="Gene3D" id="2.60.40.1260">
    <property type="entry name" value="Lamin Tail domain"/>
    <property type="match status" value="2"/>
</dbReference>
<dbReference type="Pfam" id="PF08757">
    <property type="entry name" value="CotH"/>
    <property type="match status" value="1"/>
</dbReference>
<feature type="chain" id="PRO_5019260798" evidence="1">
    <location>
        <begin position="20"/>
        <end position="1179"/>
    </location>
</feature>
<evidence type="ECO:0000313" key="3">
    <source>
        <dbReference type="EMBL" id="RKD90729.1"/>
    </source>
</evidence>
<feature type="domain" description="LTD" evidence="2">
    <location>
        <begin position="18"/>
        <end position="204"/>
    </location>
</feature>
<evidence type="ECO:0000313" key="4">
    <source>
        <dbReference type="Proteomes" id="UP000283387"/>
    </source>
</evidence>
<reference evidence="3 4" key="1">
    <citation type="submission" date="2018-09" db="EMBL/GenBank/DDBJ databases">
        <title>Genomic Encyclopedia of Archaeal and Bacterial Type Strains, Phase II (KMG-II): from individual species to whole genera.</title>
        <authorList>
            <person name="Goeker M."/>
        </authorList>
    </citation>
    <scope>NUCLEOTIDE SEQUENCE [LARGE SCALE GENOMIC DNA]</scope>
    <source>
        <strain evidence="3 4">DSM 27148</strain>
    </source>
</reference>
<dbReference type="Pfam" id="PF18962">
    <property type="entry name" value="Por_Secre_tail"/>
    <property type="match status" value="1"/>
</dbReference>
<gene>
    <name evidence="3" type="ORF">BC643_1072</name>
</gene>
<dbReference type="InterPro" id="IPR026444">
    <property type="entry name" value="Secre_tail"/>
</dbReference>
<sequence length="1179" mass="132415">MKYLLLCILLFTIGLNLDAQTVKINEVQSANTKSLADEDGDYSDWIEIRNTSASAINLGDYSISDDEDGDERWQFPTYTLQPGAYSLLFASGKDRPVAPSFWTTIINQGDYWNYLVPQAEVTNWNQPDFDDSDWQSGKSGFGYGDNDDSTIVSGAISIYLRKEFSIEDLSAIEQLLLHLDYDDGFVAYLNGTEIARSNLGTAGDTPAYSAYATIDKEALMYQGLAPDSFNIESFASLLHEGTNLLAIEVHNNYASSSDLTAIPFLSVRSSDFSINQAPEILALYNRTGHTDFKLSADGDSLFLFNAGGEIVSNMLIPSLGNDITYGYREGDDTKLWYFKQATPWLANTSEGLLKDENLLPVFSVAGGLYDHTFALELTATNPTDTVYYTTDGSDPDELSLFYYTPLQVDTAVTVKARIIKGGYLAGDVVTNSYFPAFNKSLPVVFLSTQPENLWDYNTGIYTSGPNAQASFPYKGANFWMDWEKPVHAEFYFTPGQTGFALDAGFKVFGNYSRGYEQKSLALYARSEYGPKHIKGKLFDNKALEEFDNLVLRSGGSDSFGEVQSWGTIVRDLFLTGIGLDMKLDAQAGRPCVVYLNSDYWGIYNIREKVNEDFLADNNGIDKDEIDLLEYDGTVVEGSNENYVAMLNFIDSNDLSVTDNYNYITTQMDVDNFIRYNVVEQYAHNTDWPGNNIKFWRQQGSTGKWRWILYDVDATFGIWYFDDELHTNSIALALDPDNDDWPNPAWSTFLLRSLMNNQGFKNRFINTFADHLNTTFLPDSVVSRITGCEAAIEDEISTHAERWGGYEEQWEHNISRLKTFALERPAILREFILEQFSLSDSLNVQLAISGCDEATVQLNTILLQQFPWTGIYFKDVPIELTAIAPVGYRFVRWEGDVQSTDANITVSMDQAKSITAVFEEDASSKNIVISEIMYHASDEYDSDDWVELYNNSSNYVNLTNWILKDSDDSNEYNFNANTIMGPYEYLVVCRNTENFHAIYPDVTNYQGSLGFGFSSSGECIRLYNTTEELIDQVCYASEYPWPTEPDGEGNSLILRNAEADNSLAQNWFSSASKKGSPGVSNTVTAIDDIEKNDISNFELKNYPNPFNQQTTIEFGCAEKTEVSLCIFNMQGQLQELLFSGTLAKGQHLFDWNAANVPSGIYLARLSSGQTISYLKLIVEH</sequence>
<dbReference type="NCBIfam" id="TIGR04183">
    <property type="entry name" value="Por_Secre_tail"/>
    <property type="match status" value="1"/>
</dbReference>
<accession>A0A419W5J0</accession>
<comment type="caution">
    <text evidence="3">The sequence shown here is derived from an EMBL/GenBank/DDBJ whole genome shotgun (WGS) entry which is preliminary data.</text>
</comment>
<dbReference type="SUPFAM" id="SSF74853">
    <property type="entry name" value="Lamin A/C globular tail domain"/>
    <property type="match status" value="2"/>
</dbReference>
<keyword evidence="1" id="KW-0732">Signal</keyword>
<dbReference type="InterPro" id="IPR008979">
    <property type="entry name" value="Galactose-bd-like_sf"/>
</dbReference>
<protein>
    <submittedName>
        <fullName evidence="3">Putative secreted protein (Por secretion system target)</fullName>
    </submittedName>
</protein>
<dbReference type="InterPro" id="IPR044060">
    <property type="entry name" value="Bacterial_rp_domain"/>
</dbReference>
<organism evidence="3 4">
    <name type="scientific">Mangrovibacterium diazotrophicum</name>
    <dbReference type="NCBI Taxonomy" id="1261403"/>
    <lineage>
        <taxon>Bacteria</taxon>
        <taxon>Pseudomonadati</taxon>
        <taxon>Bacteroidota</taxon>
        <taxon>Bacteroidia</taxon>
        <taxon>Marinilabiliales</taxon>
        <taxon>Prolixibacteraceae</taxon>
        <taxon>Mangrovibacterium</taxon>
    </lineage>
</organism>
<name>A0A419W5J0_9BACT</name>
<dbReference type="Gene3D" id="2.60.120.260">
    <property type="entry name" value="Galactose-binding domain-like"/>
    <property type="match status" value="1"/>
</dbReference>
<dbReference type="InterPro" id="IPR014867">
    <property type="entry name" value="Spore_coat_CotH_CotH2/3/7"/>
</dbReference>
<dbReference type="OrthoDB" id="9806464at2"/>
<feature type="signal peptide" evidence="1">
    <location>
        <begin position="1"/>
        <end position="19"/>
    </location>
</feature>
<dbReference type="InterPro" id="IPR001322">
    <property type="entry name" value="Lamin_tail_dom"/>
</dbReference>
<evidence type="ECO:0000256" key="1">
    <source>
        <dbReference type="SAM" id="SignalP"/>
    </source>
</evidence>
<dbReference type="Pfam" id="PF18998">
    <property type="entry name" value="Flg_new_2"/>
    <property type="match status" value="1"/>
</dbReference>
<dbReference type="EMBL" id="RAPN01000001">
    <property type="protein sequence ID" value="RKD90729.1"/>
    <property type="molecule type" value="Genomic_DNA"/>
</dbReference>
<proteinExistence type="predicted"/>
<dbReference type="RefSeq" id="WP_120272108.1">
    <property type="nucleotide sequence ID" value="NZ_RAPN01000001.1"/>
</dbReference>
<evidence type="ECO:0000259" key="2">
    <source>
        <dbReference type="PROSITE" id="PS51841"/>
    </source>
</evidence>
<dbReference type="InterPro" id="IPR036415">
    <property type="entry name" value="Lamin_tail_dom_sf"/>
</dbReference>
<dbReference type="AlphaFoldDB" id="A0A419W5J0"/>
<dbReference type="SUPFAM" id="SSF49785">
    <property type="entry name" value="Galactose-binding domain-like"/>
    <property type="match status" value="1"/>
</dbReference>
<dbReference type="Pfam" id="PF13290">
    <property type="entry name" value="CHB_HEX_C_1"/>
    <property type="match status" value="1"/>
</dbReference>